<protein>
    <submittedName>
        <fullName evidence="2">Uncharacterized protein</fullName>
    </submittedName>
</protein>
<dbReference type="AlphaFoldDB" id="A0A9Q3HXP1"/>
<sequence>MFGLRNIFRAPEKAKGVKDLGAAEKAGHGGESHTWADPTLSDPIEGGPSSKAPWGNTRGGGNTISSNDLSASRWRRLKIWKTSTTSQASTRNLGELKPTQAAEKKKNLILRFLLRLFTQKPAPAARSFDKLNIRTAQDFEGFFRMAQSPIEKQKVLEQSLEMNKALKENSHELSKFLKKYRSIFLATDDPINLNLEFVAQKGLIDLAYAFPEDNNYKAMVLNIRSFQTSLLERLKDKAEIIRQRTEEFNEIRKIPWAEDFLMPRGDLDLSTKEKAVALEKLFKQDEGINLIYENVKKYSLAKEHSLLKQQVEELAQMMNGHNLQTSAMQKTAATNCLAYFHHALDNPNTEIQLDAKYYRYIHERVRAAILVLDLLPFNEERLSLVLDEQERLRNLRVGSSTAR</sequence>
<gene>
    <name evidence="2" type="ORF">O181_059702</name>
</gene>
<reference evidence="2" key="1">
    <citation type="submission" date="2021-03" db="EMBL/GenBank/DDBJ databases">
        <title>Draft genome sequence of rust myrtle Austropuccinia psidii MF-1, a brazilian biotype.</title>
        <authorList>
            <person name="Quecine M.C."/>
            <person name="Pachon D.M.R."/>
            <person name="Bonatelli M.L."/>
            <person name="Correr F.H."/>
            <person name="Franceschini L.M."/>
            <person name="Leite T.F."/>
            <person name="Margarido G.R.A."/>
            <person name="Almeida C.A."/>
            <person name="Ferrarezi J.A."/>
            <person name="Labate C.A."/>
        </authorList>
    </citation>
    <scope>NUCLEOTIDE SEQUENCE</scope>
    <source>
        <strain evidence="2">MF-1</strain>
    </source>
</reference>
<proteinExistence type="predicted"/>
<dbReference type="Proteomes" id="UP000765509">
    <property type="component" value="Unassembled WGS sequence"/>
</dbReference>
<name>A0A9Q3HXP1_9BASI</name>
<feature type="compositionally biased region" description="Basic and acidic residues" evidence="1">
    <location>
        <begin position="14"/>
        <end position="31"/>
    </location>
</feature>
<evidence type="ECO:0000313" key="2">
    <source>
        <dbReference type="EMBL" id="MBW0519987.1"/>
    </source>
</evidence>
<keyword evidence="3" id="KW-1185">Reference proteome</keyword>
<evidence type="ECO:0000313" key="3">
    <source>
        <dbReference type="Proteomes" id="UP000765509"/>
    </source>
</evidence>
<comment type="caution">
    <text evidence="2">The sequence shown here is derived from an EMBL/GenBank/DDBJ whole genome shotgun (WGS) entry which is preliminary data.</text>
</comment>
<feature type="region of interest" description="Disordered" evidence="1">
    <location>
        <begin position="14"/>
        <end position="67"/>
    </location>
</feature>
<organism evidence="2 3">
    <name type="scientific">Austropuccinia psidii MF-1</name>
    <dbReference type="NCBI Taxonomy" id="1389203"/>
    <lineage>
        <taxon>Eukaryota</taxon>
        <taxon>Fungi</taxon>
        <taxon>Dikarya</taxon>
        <taxon>Basidiomycota</taxon>
        <taxon>Pucciniomycotina</taxon>
        <taxon>Pucciniomycetes</taxon>
        <taxon>Pucciniales</taxon>
        <taxon>Sphaerophragmiaceae</taxon>
        <taxon>Austropuccinia</taxon>
    </lineage>
</organism>
<dbReference type="EMBL" id="AVOT02027774">
    <property type="protein sequence ID" value="MBW0519987.1"/>
    <property type="molecule type" value="Genomic_DNA"/>
</dbReference>
<evidence type="ECO:0000256" key="1">
    <source>
        <dbReference type="SAM" id="MobiDB-lite"/>
    </source>
</evidence>
<accession>A0A9Q3HXP1</accession>